<dbReference type="EMBL" id="CP080333">
    <property type="protein sequence ID" value="QYL17489.1"/>
    <property type="molecule type" value="Genomic_DNA"/>
</dbReference>
<gene>
    <name evidence="1" type="ORF">K0O64_02610</name>
</gene>
<keyword evidence="2" id="KW-1185">Reference proteome</keyword>
<dbReference type="Proteomes" id="UP000825367">
    <property type="component" value="Chromosome"/>
</dbReference>
<accession>A0ABX8VI52</accession>
<name>A0ABX8VI52_9MYCO</name>
<dbReference type="RefSeq" id="WP_071947889.1">
    <property type="nucleotide sequence ID" value="NZ_BAAAVX010000004.1"/>
</dbReference>
<reference evidence="1 2" key="1">
    <citation type="submission" date="2021-07" db="EMBL/GenBank/DDBJ databases">
        <title>Whole genome sequencing of non-tuberculosis mycobacteria type-strains.</title>
        <authorList>
            <person name="Igarashi Y."/>
            <person name="Osugi A."/>
            <person name="Mitarai S."/>
        </authorList>
    </citation>
    <scope>NUCLEOTIDE SEQUENCE [LARGE SCALE GENOMIC DNA]</scope>
    <source>
        <strain evidence="1 2">JCM 16370</strain>
    </source>
</reference>
<proteinExistence type="predicted"/>
<evidence type="ECO:0000313" key="2">
    <source>
        <dbReference type="Proteomes" id="UP000825367"/>
    </source>
</evidence>
<protein>
    <recommendedName>
        <fullName evidence="3">Secreted protein</fullName>
    </recommendedName>
</protein>
<organism evidence="1 2">
    <name type="scientific">Mycolicibacterium pallens</name>
    <dbReference type="NCBI Taxonomy" id="370524"/>
    <lineage>
        <taxon>Bacteria</taxon>
        <taxon>Bacillati</taxon>
        <taxon>Actinomycetota</taxon>
        <taxon>Actinomycetes</taxon>
        <taxon>Mycobacteriales</taxon>
        <taxon>Mycobacteriaceae</taxon>
        <taxon>Mycolicibacterium</taxon>
    </lineage>
</organism>
<evidence type="ECO:0000313" key="1">
    <source>
        <dbReference type="EMBL" id="QYL17489.1"/>
    </source>
</evidence>
<evidence type="ECO:0008006" key="3">
    <source>
        <dbReference type="Google" id="ProtNLM"/>
    </source>
</evidence>
<sequence length="80" mass="7706">MVKIILSGLLASTGIGLAALFGGIGVASAGSPTTTFAVQDGDSGADGAAIDSDGTMGDYKSAVDGSMNGPIMVATPQTKK</sequence>